<sequence>MVGRSAAKVLRNQELVSIILEHLRPLDTPGRTRSFGFTLPSWPSGESMSSFRSTCYSVARVCKALTEPALDALWADLPDFKHLLFILHAFVPVDDVQPLSYMLRGPINSLAPDWMRFQEYAVRVRRLPFSDIDPTLNSTVLDQLWSMHRKPLLPGLQEFRLGSGSTVPKAISMFISPTLRSVIISDMSAMAIGSLQKPAEGWDRSDCGTREVMDTLGAVAITSFSLRLTPTSSLDTLAVVPRLRDLRVLEILSEALPPSSITSWASVYSRSFSDFSGMCHLHTLTLGLDLDLLFPSSMELPPGPSIFLPSLKSVTARGHAGQLNSLLARIDTHQLSSLVFFPFFRVGPLPDDDDALADIQSDRSSLGDIFTCLETIGRRVSPSAEAVHIQLRFNWEPRTGEAQRPSTSVLDLLRPLLRIKNLRHFTLRISPLPSLSFDNSDVRVMTSAWRHIEELSFMPGEQLKSYPTLSALQWFAHDCRKLRSLTLPVLGLQSLKDLELAHHRLGAFPQEHPLQCLAFCILARRLDLGTETIDKASKHIKRYLRALFPLLKDGHSRLRRTMLDRSVADENGLMGNDMEKVFIRSVSMVARGLEV</sequence>
<accession>A0A4R0R9C3</accession>
<proteinExistence type="predicted"/>
<dbReference type="OrthoDB" id="2751832at2759"/>
<evidence type="ECO:0000313" key="2">
    <source>
        <dbReference type="Proteomes" id="UP000292702"/>
    </source>
</evidence>
<reference evidence="1 2" key="1">
    <citation type="submission" date="2018-11" db="EMBL/GenBank/DDBJ databases">
        <title>Genome assembly of Steccherinum ochraceum LE-BIN_3174, the white-rot fungus of the Steccherinaceae family (The Residual Polyporoid clade, Polyporales, Basidiomycota).</title>
        <authorList>
            <person name="Fedorova T.V."/>
            <person name="Glazunova O.A."/>
            <person name="Landesman E.O."/>
            <person name="Moiseenko K.V."/>
            <person name="Psurtseva N.V."/>
            <person name="Savinova O.S."/>
            <person name="Shakhova N.V."/>
            <person name="Tyazhelova T.V."/>
            <person name="Vasina D.V."/>
        </authorList>
    </citation>
    <scope>NUCLEOTIDE SEQUENCE [LARGE SCALE GENOMIC DNA]</scope>
    <source>
        <strain evidence="1 2">LE-BIN_3174</strain>
    </source>
</reference>
<gene>
    <name evidence="1" type="ORF">EIP91_004117</name>
</gene>
<keyword evidence="2" id="KW-1185">Reference proteome</keyword>
<dbReference type="Proteomes" id="UP000292702">
    <property type="component" value="Unassembled WGS sequence"/>
</dbReference>
<evidence type="ECO:0000313" key="1">
    <source>
        <dbReference type="EMBL" id="TCD64401.1"/>
    </source>
</evidence>
<dbReference type="AlphaFoldDB" id="A0A4R0R9C3"/>
<evidence type="ECO:0008006" key="3">
    <source>
        <dbReference type="Google" id="ProtNLM"/>
    </source>
</evidence>
<organism evidence="1 2">
    <name type="scientific">Steccherinum ochraceum</name>
    <dbReference type="NCBI Taxonomy" id="92696"/>
    <lineage>
        <taxon>Eukaryota</taxon>
        <taxon>Fungi</taxon>
        <taxon>Dikarya</taxon>
        <taxon>Basidiomycota</taxon>
        <taxon>Agaricomycotina</taxon>
        <taxon>Agaricomycetes</taxon>
        <taxon>Polyporales</taxon>
        <taxon>Steccherinaceae</taxon>
        <taxon>Steccherinum</taxon>
    </lineage>
</organism>
<protein>
    <recommendedName>
        <fullName evidence="3">F-box domain-containing protein</fullName>
    </recommendedName>
</protein>
<dbReference type="EMBL" id="RWJN01000238">
    <property type="protein sequence ID" value="TCD64401.1"/>
    <property type="molecule type" value="Genomic_DNA"/>
</dbReference>
<comment type="caution">
    <text evidence="1">The sequence shown here is derived from an EMBL/GenBank/DDBJ whole genome shotgun (WGS) entry which is preliminary data.</text>
</comment>
<name>A0A4R0R9C3_9APHY</name>